<accession>A0AAE1BFI0</accession>
<dbReference type="InterPro" id="IPR011992">
    <property type="entry name" value="EF-hand-dom_pair"/>
</dbReference>
<organism evidence="6 7">
    <name type="scientific">Petrolisthes cinctipes</name>
    <name type="common">Flat porcelain crab</name>
    <dbReference type="NCBI Taxonomy" id="88211"/>
    <lineage>
        <taxon>Eukaryota</taxon>
        <taxon>Metazoa</taxon>
        <taxon>Ecdysozoa</taxon>
        <taxon>Arthropoda</taxon>
        <taxon>Crustacea</taxon>
        <taxon>Multicrustacea</taxon>
        <taxon>Malacostraca</taxon>
        <taxon>Eumalacostraca</taxon>
        <taxon>Eucarida</taxon>
        <taxon>Decapoda</taxon>
        <taxon>Pleocyemata</taxon>
        <taxon>Anomura</taxon>
        <taxon>Galatheoidea</taxon>
        <taxon>Porcellanidae</taxon>
        <taxon>Petrolisthes</taxon>
    </lineage>
</organism>
<comment type="caution">
    <text evidence="6">The sequence shown here is derived from an EMBL/GenBank/DDBJ whole genome shotgun (WGS) entry which is preliminary data.</text>
</comment>
<evidence type="ECO:0000256" key="2">
    <source>
        <dbReference type="ARBA" id="ARBA00022737"/>
    </source>
</evidence>
<keyword evidence="1" id="KW-0479">Metal-binding</keyword>
<dbReference type="PANTHER" id="PTHR45791">
    <property type="entry name" value="CALCIUM AND INTEGRIN BINDING FAMILY MEMBER 2"/>
    <property type="match status" value="1"/>
</dbReference>
<evidence type="ECO:0000259" key="5">
    <source>
        <dbReference type="Pfam" id="PF13499"/>
    </source>
</evidence>
<dbReference type="SUPFAM" id="SSF47473">
    <property type="entry name" value="EF-hand"/>
    <property type="match status" value="1"/>
</dbReference>
<evidence type="ECO:0000256" key="3">
    <source>
        <dbReference type="ARBA" id="ARBA00022837"/>
    </source>
</evidence>
<evidence type="ECO:0000313" key="6">
    <source>
        <dbReference type="EMBL" id="KAK3849573.1"/>
    </source>
</evidence>
<dbReference type="EMBL" id="JAWQEG010008824">
    <property type="protein sequence ID" value="KAK3849573.1"/>
    <property type="molecule type" value="Genomic_DNA"/>
</dbReference>
<keyword evidence="3" id="KW-0106">Calcium</keyword>
<evidence type="ECO:0000313" key="7">
    <source>
        <dbReference type="Proteomes" id="UP001286313"/>
    </source>
</evidence>
<dbReference type="Gene3D" id="1.10.238.10">
    <property type="entry name" value="EF-hand"/>
    <property type="match status" value="2"/>
</dbReference>
<dbReference type="Proteomes" id="UP001286313">
    <property type="component" value="Unassembled WGS sequence"/>
</dbReference>
<protein>
    <recommendedName>
        <fullName evidence="5">EF-hand domain-containing protein</fullName>
    </recommendedName>
</protein>
<keyword evidence="4" id="KW-0460">Magnesium</keyword>
<reference evidence="6" key="1">
    <citation type="submission" date="2023-10" db="EMBL/GenBank/DDBJ databases">
        <title>Genome assemblies of two species of porcelain crab, Petrolisthes cinctipes and Petrolisthes manimaculis (Anomura: Porcellanidae).</title>
        <authorList>
            <person name="Angst P."/>
        </authorList>
    </citation>
    <scope>NUCLEOTIDE SEQUENCE</scope>
    <source>
        <strain evidence="6">PB745_01</strain>
        <tissue evidence="6">Gill</tissue>
    </source>
</reference>
<feature type="domain" description="EF-hand" evidence="5">
    <location>
        <begin position="174"/>
        <end position="233"/>
    </location>
</feature>
<dbReference type="InterPro" id="IPR018247">
    <property type="entry name" value="EF_Hand_1_Ca_BS"/>
</dbReference>
<dbReference type="Pfam" id="PF13499">
    <property type="entry name" value="EF-hand_7"/>
    <property type="match status" value="1"/>
</dbReference>
<keyword evidence="2" id="KW-0677">Repeat</keyword>
<dbReference type="PROSITE" id="PS00018">
    <property type="entry name" value="EF_HAND_1"/>
    <property type="match status" value="1"/>
</dbReference>
<dbReference type="InterPro" id="IPR002048">
    <property type="entry name" value="EF_hand_dom"/>
</dbReference>
<evidence type="ECO:0000256" key="1">
    <source>
        <dbReference type="ARBA" id="ARBA00022723"/>
    </source>
</evidence>
<evidence type="ECO:0000256" key="4">
    <source>
        <dbReference type="ARBA" id="ARBA00022842"/>
    </source>
</evidence>
<dbReference type="AlphaFoldDB" id="A0AAE1BFI0"/>
<dbReference type="GO" id="GO:0055074">
    <property type="term" value="P:calcium ion homeostasis"/>
    <property type="evidence" value="ECO:0007669"/>
    <property type="project" value="TreeGrafter"/>
</dbReference>
<proteinExistence type="predicted"/>
<dbReference type="PANTHER" id="PTHR45791:SF6">
    <property type="entry name" value="CALCIUM AND INTEGRIN BINDING FAMILY MEMBER 2"/>
    <property type="match status" value="1"/>
</dbReference>
<keyword evidence="7" id="KW-1185">Reference proteome</keyword>
<name>A0AAE1BFI0_PETCI</name>
<sequence length="247" mass="27610">MGNKVAVFTEQQLDEYQACTYLTRKNILRAERLFRGVCGSALPTRLDPITASTVTAPYQALDTLTELKENPFRRRMCQVFSGDGSASLTFEQFIELFSVFSDHAPRDIRATKTHAPLPILLFLTPPPFPLSHALSLIPTPSTPLHALHPPPTPSTPLPRPPLPSHSLLLTSYATSDFDDDGYLGEEDLQQTVKHLTHDLLTQDEYSTIVSKVLEEADVDCDTKLSQSEFIHVILKSPDFLSNFHIRI</sequence>
<dbReference type="GO" id="GO:0000287">
    <property type="term" value="F:magnesium ion binding"/>
    <property type="evidence" value="ECO:0007669"/>
    <property type="project" value="TreeGrafter"/>
</dbReference>
<gene>
    <name evidence="6" type="ORF">Pcinc_043679</name>
</gene>
<dbReference type="GO" id="GO:0005509">
    <property type="term" value="F:calcium ion binding"/>
    <property type="evidence" value="ECO:0007669"/>
    <property type="project" value="InterPro"/>
</dbReference>
<dbReference type="InterPro" id="IPR051433">
    <property type="entry name" value="CIBP"/>
</dbReference>